<organism evidence="1">
    <name type="scientific">Spirodela intermedia</name>
    <name type="common">Intermediate duckweed</name>
    <dbReference type="NCBI Taxonomy" id="51605"/>
    <lineage>
        <taxon>Eukaryota</taxon>
        <taxon>Viridiplantae</taxon>
        <taxon>Streptophyta</taxon>
        <taxon>Embryophyta</taxon>
        <taxon>Tracheophyta</taxon>
        <taxon>Spermatophyta</taxon>
        <taxon>Magnoliopsida</taxon>
        <taxon>Liliopsida</taxon>
        <taxon>Araceae</taxon>
        <taxon>Lemnoideae</taxon>
        <taxon>Spirodela</taxon>
    </lineage>
</organism>
<proteinExistence type="predicted"/>
<accession>A0A7I8JTP5</accession>
<dbReference type="EMBL" id="CACRZD030000017">
    <property type="protein sequence ID" value="CAA6673145.1"/>
    <property type="molecule type" value="Genomic_DNA"/>
</dbReference>
<dbReference type="EMBL" id="LR743604">
    <property type="protein sequence ID" value="CAA2634101.1"/>
    <property type="molecule type" value="Genomic_DNA"/>
</dbReference>
<name>A0A7I8JTP5_SPIIN</name>
<protein>
    <submittedName>
        <fullName evidence="1">Uncharacterized protein</fullName>
    </submittedName>
</protein>
<sequence>MEVGRVSGSFILSPRSKRRLFIASGTLSRGGDSSPGRSGVAHTCPYRSKLSRSSPCSRLLPTALPTRLRARLISLQSLEINEMGRRIVSSGCHPAKWKNDNFATLRRLSPDGEELDRGKAHFVRQSIRDALLDGFVILLSRII</sequence>
<evidence type="ECO:0000313" key="2">
    <source>
        <dbReference type="Proteomes" id="UP001189122"/>
    </source>
</evidence>
<evidence type="ECO:0000313" key="1">
    <source>
        <dbReference type="EMBL" id="CAA2634101.1"/>
    </source>
</evidence>
<dbReference type="AlphaFoldDB" id="A0A7I8JTP5"/>
<keyword evidence="2" id="KW-1185">Reference proteome</keyword>
<gene>
    <name evidence="1" type="ORF">SI7747_17019561</name>
</gene>
<dbReference type="Proteomes" id="UP001189122">
    <property type="component" value="Unassembled WGS sequence"/>
</dbReference>
<reference evidence="1 2" key="1">
    <citation type="submission" date="2019-12" db="EMBL/GenBank/DDBJ databases">
        <authorList>
            <person name="Scholz U."/>
            <person name="Mascher M."/>
            <person name="Fiebig A."/>
        </authorList>
    </citation>
    <scope>NUCLEOTIDE SEQUENCE</scope>
</reference>